<dbReference type="AlphaFoldDB" id="A0A066XW53"/>
<protein>
    <recommendedName>
        <fullName evidence="4">WWE domain-containing protein</fullName>
    </recommendedName>
</protein>
<feature type="chain" id="PRO_5001630748" description="WWE domain-containing protein" evidence="1">
    <location>
        <begin position="29"/>
        <end position="354"/>
    </location>
</feature>
<dbReference type="STRING" id="1173701.A0A066XW53"/>
<dbReference type="HOGENOM" id="CLU_073625_0_0_1"/>
<comment type="caution">
    <text evidence="2">The sequence shown here is derived from an EMBL/GenBank/DDBJ whole genome shotgun (WGS) entry which is preliminary data.</text>
</comment>
<organism evidence="2 3">
    <name type="scientific">Colletotrichum sublineola</name>
    <name type="common">Sorghum anthracnose fungus</name>
    <dbReference type="NCBI Taxonomy" id="1173701"/>
    <lineage>
        <taxon>Eukaryota</taxon>
        <taxon>Fungi</taxon>
        <taxon>Dikarya</taxon>
        <taxon>Ascomycota</taxon>
        <taxon>Pezizomycotina</taxon>
        <taxon>Sordariomycetes</taxon>
        <taxon>Hypocreomycetidae</taxon>
        <taxon>Glomerellales</taxon>
        <taxon>Glomerellaceae</taxon>
        <taxon>Colletotrichum</taxon>
        <taxon>Colletotrichum graminicola species complex</taxon>
    </lineage>
</organism>
<name>A0A066XW53_COLSU</name>
<dbReference type="OrthoDB" id="5337308at2759"/>
<keyword evidence="3" id="KW-1185">Reference proteome</keyword>
<gene>
    <name evidence="2" type="ORF">CSUB01_08840</name>
</gene>
<sequence length="354" mass="39719">MTSATFFSRLSNLFLLVHLLLQVSLLTASPTSPALLFPDELSLSKRAGGSKIPSEYESRINKGEFVRALMPLDNAEAAEKDHGFSVVSKFQDPKDATRWGWTVDTAWYPYRKDLEPLHTDLLWEAFEDPTLPVNQEKSGVYYHLHDKEFKEPYGEEGWPTGAFYSNVINPSAGAFMFDENISPRQIFKQTGVGTIPALNRLSDIAFLQWLEACQHEKTDPRDLRVIFQAHVTYKPTFETVVDALKELGLKSVPGWKNRVTIKMGTRQGDAILGTTHGEGPAWMLIQHKDVLGVKEITEAVVWGYTPRFFGKYGLKEGFKFTASPEKVVLNIRLTIKNVDAASSSDSGSAERTRS</sequence>
<keyword evidence="1" id="KW-0732">Signal</keyword>
<accession>A0A066XW53</accession>
<reference evidence="3" key="1">
    <citation type="journal article" date="2014" name="Genome Announc.">
        <title>Draft genome sequence of Colletotrichum sublineola, a destructive pathogen of cultivated sorghum.</title>
        <authorList>
            <person name="Baroncelli R."/>
            <person name="Sanz-Martin J.M."/>
            <person name="Rech G.E."/>
            <person name="Sukno S.A."/>
            <person name="Thon M.R."/>
        </authorList>
    </citation>
    <scope>NUCLEOTIDE SEQUENCE [LARGE SCALE GENOMIC DNA]</scope>
    <source>
        <strain evidence="3">TX430BB</strain>
    </source>
</reference>
<evidence type="ECO:0000313" key="3">
    <source>
        <dbReference type="Proteomes" id="UP000027238"/>
    </source>
</evidence>
<evidence type="ECO:0008006" key="4">
    <source>
        <dbReference type="Google" id="ProtNLM"/>
    </source>
</evidence>
<evidence type="ECO:0000256" key="1">
    <source>
        <dbReference type="SAM" id="SignalP"/>
    </source>
</evidence>
<dbReference type="EMBL" id="JMSE01000095">
    <property type="protein sequence ID" value="KDN71929.1"/>
    <property type="molecule type" value="Genomic_DNA"/>
</dbReference>
<feature type="signal peptide" evidence="1">
    <location>
        <begin position="1"/>
        <end position="28"/>
    </location>
</feature>
<dbReference type="Proteomes" id="UP000027238">
    <property type="component" value="Unassembled WGS sequence"/>
</dbReference>
<dbReference type="eggNOG" id="ENOG502SZ3Z">
    <property type="taxonomic scope" value="Eukaryota"/>
</dbReference>
<proteinExistence type="predicted"/>
<evidence type="ECO:0000313" key="2">
    <source>
        <dbReference type="EMBL" id="KDN71929.1"/>
    </source>
</evidence>